<dbReference type="InterPro" id="IPR011009">
    <property type="entry name" value="Kinase-like_dom_sf"/>
</dbReference>
<dbReference type="PROSITE" id="PS00109">
    <property type="entry name" value="PROTEIN_KINASE_TYR"/>
    <property type="match status" value="1"/>
</dbReference>
<comment type="caution">
    <text evidence="6">The sequence shown here is derived from an EMBL/GenBank/DDBJ whole genome shotgun (WGS) entry which is preliminary data.</text>
</comment>
<keyword evidence="3" id="KW-0175">Coiled coil</keyword>
<keyword evidence="7" id="KW-1185">Reference proteome</keyword>
<keyword evidence="1" id="KW-0880">Kelch repeat</keyword>
<name>A0AA35QSR3_GEOBA</name>
<evidence type="ECO:0000313" key="6">
    <source>
        <dbReference type="EMBL" id="CAI7989861.1"/>
    </source>
</evidence>
<dbReference type="PROSITE" id="PS50011">
    <property type="entry name" value="PROTEIN_KINASE_DOM"/>
    <property type="match status" value="1"/>
</dbReference>
<reference evidence="6" key="1">
    <citation type="submission" date="2023-03" db="EMBL/GenBank/DDBJ databases">
        <authorList>
            <person name="Steffen K."/>
            <person name="Cardenas P."/>
        </authorList>
    </citation>
    <scope>NUCLEOTIDE SEQUENCE</scope>
</reference>
<dbReference type="SMART" id="SM00612">
    <property type="entry name" value="Kelch"/>
    <property type="match status" value="2"/>
</dbReference>
<dbReference type="SUPFAM" id="SSF117281">
    <property type="entry name" value="Kelch motif"/>
    <property type="match status" value="1"/>
</dbReference>
<sequence>MSGDGQEFSYKKVTLYKEQTLGTGSYGIVCRAKCDQLVCAAKIMHNALFQFYDPSSNLLLTKFRQECNLNSAAKHPNIVQYIHTYIDPQTRFPVLLMELCDESLSKFLDRSKDHPPPYHVELDLSNDIAQALSYLHMNGVIHRDLTSNNVLLIAGCRAKVTDFGMSKLISVSPRFTPLSLCPGNALYMSPEALRQPPQYSTKLDIFSWGVLAIQIMTRLFPNPGPQFNTVEESNGRIIHEVIPEHKRRKSQIDLVDPNHPLLELAIKCLHYNEKSRPTADDLCVQMDDLIQSSAYTKSKQKPIAPPQKELVRRNTKAELELEKEGEKLQLELQQISRELSAKDKEVRSVNGRMARLKDDLEASNKHAEAALQAVAQRDETITILQQNIEQQQHIISTLRAKLDDDTVVPSPDMTSPEHVPNGPPIPPRSKESLFLSYDKEEEEVVVKEREEDSGYTQPPQPKTRDAPPRARDADPKTKEEPPRAMDAAPKTREAPPRVMDAAPKTREAPPRTMDAAPKTRDAPPRTMDALPKTKEAPPRTMDAAPKTRDVPPRQPPPRTQTIMAMAVQDAKDLVKEKVMRFTVRKGDKSPEKMARGSAISHANTAYFACFSSNKIHFYQCLMGRDKWGTLPKTHCVNFSIVVINGFVTTIGGSKSVGSDQPTNTLMTLAAEGSKKKWVEILSPMPTPRQEMAVASTEHFIVVMGGRGSSGERLNTVEVYRHENKQWSIAGCLPIPLTRPTATIVGEEIFVGSGSPSHGTVSKDVFSSTMSKLLSPYYAFPASQLKNTTGKQHSAWRKVAGVDADHYSLCSLNNRLLSVGGLEMSHCNSSAIRKYDPDKNNWEVVGHINHGRCLALATHLMLDTLVIVGGLGSVGRDQGTTNLVEIAKVSYA</sequence>
<dbReference type="AlphaFoldDB" id="A0AA35QSR3"/>
<keyword evidence="2" id="KW-0067">ATP-binding</keyword>
<dbReference type="InterPro" id="IPR015915">
    <property type="entry name" value="Kelch-typ_b-propeller"/>
</dbReference>
<feature type="region of interest" description="Disordered" evidence="4">
    <location>
        <begin position="405"/>
        <end position="558"/>
    </location>
</feature>
<dbReference type="InterPro" id="IPR008266">
    <property type="entry name" value="Tyr_kinase_AS"/>
</dbReference>
<proteinExistence type="predicted"/>
<feature type="domain" description="Protein kinase" evidence="5">
    <location>
        <begin position="15"/>
        <end position="290"/>
    </location>
</feature>
<dbReference type="InterPro" id="IPR017441">
    <property type="entry name" value="Protein_kinase_ATP_BS"/>
</dbReference>
<dbReference type="Gene3D" id="2.120.10.80">
    <property type="entry name" value="Kelch-type beta propeller"/>
    <property type="match status" value="2"/>
</dbReference>
<dbReference type="Pfam" id="PF07646">
    <property type="entry name" value="Kelch_2"/>
    <property type="match status" value="1"/>
</dbReference>
<evidence type="ECO:0000256" key="4">
    <source>
        <dbReference type="SAM" id="MobiDB-lite"/>
    </source>
</evidence>
<dbReference type="InterPro" id="IPR051681">
    <property type="entry name" value="Ser/Thr_Kinases-Pseudokinases"/>
</dbReference>
<dbReference type="Pfam" id="PF00069">
    <property type="entry name" value="Pkinase"/>
    <property type="match status" value="1"/>
</dbReference>
<keyword evidence="2" id="KW-0547">Nucleotide-binding</keyword>
<evidence type="ECO:0000313" key="7">
    <source>
        <dbReference type="Proteomes" id="UP001174909"/>
    </source>
</evidence>
<keyword evidence="6" id="KW-0808">Transferase</keyword>
<evidence type="ECO:0000256" key="1">
    <source>
        <dbReference type="ARBA" id="ARBA00022441"/>
    </source>
</evidence>
<dbReference type="SUPFAM" id="SSF56112">
    <property type="entry name" value="Protein kinase-like (PK-like)"/>
    <property type="match status" value="1"/>
</dbReference>
<dbReference type="Pfam" id="PF01344">
    <property type="entry name" value="Kelch_1"/>
    <property type="match status" value="1"/>
</dbReference>
<gene>
    <name evidence="6" type="ORF">GBAR_LOCUS355</name>
</gene>
<feature type="compositionally biased region" description="Basic and acidic residues" evidence="4">
    <location>
        <begin position="462"/>
        <end position="495"/>
    </location>
</feature>
<dbReference type="GO" id="GO:0005524">
    <property type="term" value="F:ATP binding"/>
    <property type="evidence" value="ECO:0007669"/>
    <property type="project" value="UniProtKB-UniRule"/>
</dbReference>
<dbReference type="Proteomes" id="UP001174909">
    <property type="component" value="Unassembled WGS sequence"/>
</dbReference>
<evidence type="ECO:0000256" key="2">
    <source>
        <dbReference type="PROSITE-ProRule" id="PRU10141"/>
    </source>
</evidence>
<dbReference type="InterPro" id="IPR011498">
    <property type="entry name" value="Kelch_2"/>
</dbReference>
<protein>
    <submittedName>
        <fullName evidence="6">Dual specificity protein kinase shkC</fullName>
    </submittedName>
</protein>
<feature type="coiled-coil region" evidence="3">
    <location>
        <begin position="318"/>
        <end position="377"/>
    </location>
</feature>
<dbReference type="EMBL" id="CASHTH010000042">
    <property type="protein sequence ID" value="CAI7989861.1"/>
    <property type="molecule type" value="Genomic_DNA"/>
</dbReference>
<evidence type="ECO:0000259" key="5">
    <source>
        <dbReference type="PROSITE" id="PS50011"/>
    </source>
</evidence>
<dbReference type="InterPro" id="IPR000719">
    <property type="entry name" value="Prot_kinase_dom"/>
</dbReference>
<dbReference type="PANTHER" id="PTHR44329">
    <property type="entry name" value="SERINE/THREONINE-PROTEIN KINASE TNNI3K-RELATED"/>
    <property type="match status" value="1"/>
</dbReference>
<dbReference type="InterPro" id="IPR006652">
    <property type="entry name" value="Kelch_1"/>
</dbReference>
<organism evidence="6 7">
    <name type="scientific">Geodia barretti</name>
    <name type="common">Barrett's horny sponge</name>
    <dbReference type="NCBI Taxonomy" id="519541"/>
    <lineage>
        <taxon>Eukaryota</taxon>
        <taxon>Metazoa</taxon>
        <taxon>Porifera</taxon>
        <taxon>Demospongiae</taxon>
        <taxon>Heteroscleromorpha</taxon>
        <taxon>Tetractinellida</taxon>
        <taxon>Astrophorina</taxon>
        <taxon>Geodiidae</taxon>
        <taxon>Geodia</taxon>
    </lineage>
</organism>
<dbReference type="GO" id="GO:0004674">
    <property type="term" value="F:protein serine/threonine kinase activity"/>
    <property type="evidence" value="ECO:0007669"/>
    <property type="project" value="TreeGrafter"/>
</dbReference>
<feature type="binding site" evidence="2">
    <location>
        <position position="42"/>
    </location>
    <ligand>
        <name>ATP</name>
        <dbReference type="ChEBI" id="CHEBI:30616"/>
    </ligand>
</feature>
<keyword evidence="6" id="KW-0418">Kinase</keyword>
<accession>A0AA35QSR3</accession>
<dbReference type="Gene3D" id="1.10.510.10">
    <property type="entry name" value="Transferase(Phosphotransferase) domain 1"/>
    <property type="match status" value="1"/>
</dbReference>
<dbReference type="PROSITE" id="PS00107">
    <property type="entry name" value="PROTEIN_KINASE_ATP"/>
    <property type="match status" value="1"/>
</dbReference>
<evidence type="ECO:0000256" key="3">
    <source>
        <dbReference type="SAM" id="Coils"/>
    </source>
</evidence>